<evidence type="ECO:0000313" key="1">
    <source>
        <dbReference type="EMBL" id="MCI78885.1"/>
    </source>
</evidence>
<name>A0A392UVY7_9FABA</name>
<accession>A0A392UVY7</accession>
<keyword evidence="2" id="KW-1185">Reference proteome</keyword>
<protein>
    <submittedName>
        <fullName evidence="1">Uncharacterized protein</fullName>
    </submittedName>
</protein>
<organism evidence="1 2">
    <name type="scientific">Trifolium medium</name>
    <dbReference type="NCBI Taxonomy" id="97028"/>
    <lineage>
        <taxon>Eukaryota</taxon>
        <taxon>Viridiplantae</taxon>
        <taxon>Streptophyta</taxon>
        <taxon>Embryophyta</taxon>
        <taxon>Tracheophyta</taxon>
        <taxon>Spermatophyta</taxon>
        <taxon>Magnoliopsida</taxon>
        <taxon>eudicotyledons</taxon>
        <taxon>Gunneridae</taxon>
        <taxon>Pentapetalae</taxon>
        <taxon>rosids</taxon>
        <taxon>fabids</taxon>
        <taxon>Fabales</taxon>
        <taxon>Fabaceae</taxon>
        <taxon>Papilionoideae</taxon>
        <taxon>50 kb inversion clade</taxon>
        <taxon>NPAAA clade</taxon>
        <taxon>Hologalegina</taxon>
        <taxon>IRL clade</taxon>
        <taxon>Trifolieae</taxon>
        <taxon>Trifolium</taxon>
    </lineage>
</organism>
<dbReference type="Proteomes" id="UP000265520">
    <property type="component" value="Unassembled WGS sequence"/>
</dbReference>
<reference evidence="1 2" key="1">
    <citation type="journal article" date="2018" name="Front. Plant Sci.">
        <title>Red Clover (Trifolium pratense) and Zigzag Clover (T. medium) - A Picture of Genomic Similarities and Differences.</title>
        <authorList>
            <person name="Dluhosova J."/>
            <person name="Istvanek J."/>
            <person name="Nedelnik J."/>
            <person name="Repkova J."/>
        </authorList>
    </citation>
    <scope>NUCLEOTIDE SEQUENCE [LARGE SCALE GENOMIC DNA]</scope>
    <source>
        <strain evidence="2">cv. 10/8</strain>
        <tissue evidence="1">Leaf</tissue>
    </source>
</reference>
<sequence>MKRSGTTRRKWDGAWELKYINCGVTGFRWSSFSITTRVQCNS</sequence>
<proteinExistence type="predicted"/>
<evidence type="ECO:0000313" key="2">
    <source>
        <dbReference type="Proteomes" id="UP000265520"/>
    </source>
</evidence>
<comment type="caution">
    <text evidence="1">The sequence shown here is derived from an EMBL/GenBank/DDBJ whole genome shotgun (WGS) entry which is preliminary data.</text>
</comment>
<gene>
    <name evidence="1" type="ORF">A2U01_0100156</name>
</gene>
<feature type="non-terminal residue" evidence="1">
    <location>
        <position position="42"/>
    </location>
</feature>
<dbReference type="AlphaFoldDB" id="A0A392UVY7"/>
<dbReference type="EMBL" id="LXQA010961022">
    <property type="protein sequence ID" value="MCI78885.1"/>
    <property type="molecule type" value="Genomic_DNA"/>
</dbReference>